<dbReference type="InterPro" id="IPR011008">
    <property type="entry name" value="Dimeric_a/b-barrel"/>
</dbReference>
<sequence length="94" mass="11072">MKYFATFLSMKDPEKSQTHRQEHLDFLEEMRKEKRVLLYGRLVDGAGGLIIYQGSTLEEVEQWVKQDPYVKLGARGYAVHEWDMQTDYAIAEKE</sequence>
<keyword evidence="4" id="KW-1185">Reference proteome</keyword>
<evidence type="ECO:0000259" key="2">
    <source>
        <dbReference type="Pfam" id="PF03795"/>
    </source>
</evidence>
<proteinExistence type="inferred from homology"/>
<dbReference type="RefSeq" id="WP_110395633.1">
    <property type="nucleotide sequence ID" value="NZ_JBHUHB010000001.1"/>
</dbReference>
<protein>
    <submittedName>
        <fullName evidence="3">Uncharacterized protein YciI</fullName>
    </submittedName>
</protein>
<organism evidence="3 4">
    <name type="scientific">Pseudogracilibacillus auburnensis</name>
    <dbReference type="NCBI Taxonomy" id="1494959"/>
    <lineage>
        <taxon>Bacteria</taxon>
        <taxon>Bacillati</taxon>
        <taxon>Bacillota</taxon>
        <taxon>Bacilli</taxon>
        <taxon>Bacillales</taxon>
        <taxon>Bacillaceae</taxon>
        <taxon>Pseudogracilibacillus</taxon>
    </lineage>
</organism>
<feature type="domain" description="YCII-related" evidence="2">
    <location>
        <begin position="14"/>
        <end position="82"/>
    </location>
</feature>
<reference evidence="3 4" key="1">
    <citation type="submission" date="2018-05" db="EMBL/GenBank/DDBJ databases">
        <title>Genomic Encyclopedia of Type Strains, Phase IV (KMG-IV): sequencing the most valuable type-strain genomes for metagenomic binning, comparative biology and taxonomic classification.</title>
        <authorList>
            <person name="Goeker M."/>
        </authorList>
    </citation>
    <scope>NUCLEOTIDE SEQUENCE [LARGE SCALE GENOMIC DNA]</scope>
    <source>
        <strain evidence="3 4">DSM 28556</strain>
    </source>
</reference>
<dbReference type="InterPro" id="IPR005545">
    <property type="entry name" value="YCII"/>
</dbReference>
<dbReference type="AlphaFoldDB" id="A0A2V3VX33"/>
<dbReference type="EMBL" id="QJJQ01000008">
    <property type="protein sequence ID" value="PXW86206.1"/>
    <property type="molecule type" value="Genomic_DNA"/>
</dbReference>
<name>A0A2V3VX33_9BACI</name>
<dbReference type="Proteomes" id="UP000247978">
    <property type="component" value="Unassembled WGS sequence"/>
</dbReference>
<comment type="similarity">
    <text evidence="1">Belongs to the YciI family.</text>
</comment>
<dbReference type="PANTHER" id="PTHR37828:SF1">
    <property type="entry name" value="YCII-RELATED DOMAIN-CONTAINING PROTEIN"/>
    <property type="match status" value="1"/>
</dbReference>
<comment type="caution">
    <text evidence="3">The sequence shown here is derived from an EMBL/GenBank/DDBJ whole genome shotgun (WGS) entry which is preliminary data.</text>
</comment>
<dbReference type="PANTHER" id="PTHR37828">
    <property type="entry name" value="GSR2449 PROTEIN"/>
    <property type="match status" value="1"/>
</dbReference>
<dbReference type="SUPFAM" id="SSF54909">
    <property type="entry name" value="Dimeric alpha+beta barrel"/>
    <property type="match status" value="1"/>
</dbReference>
<evidence type="ECO:0000256" key="1">
    <source>
        <dbReference type="ARBA" id="ARBA00007689"/>
    </source>
</evidence>
<evidence type="ECO:0000313" key="3">
    <source>
        <dbReference type="EMBL" id="PXW86206.1"/>
    </source>
</evidence>
<gene>
    <name evidence="3" type="ORF">DFR56_10819</name>
</gene>
<dbReference type="OrthoDB" id="162319at2"/>
<dbReference type="Gene3D" id="3.30.70.1060">
    <property type="entry name" value="Dimeric alpha+beta barrel"/>
    <property type="match status" value="1"/>
</dbReference>
<evidence type="ECO:0000313" key="4">
    <source>
        <dbReference type="Proteomes" id="UP000247978"/>
    </source>
</evidence>
<accession>A0A2V3VX33</accession>
<dbReference type="Pfam" id="PF03795">
    <property type="entry name" value="YCII"/>
    <property type="match status" value="1"/>
</dbReference>